<evidence type="ECO:0000256" key="1">
    <source>
        <dbReference type="SAM" id="SignalP"/>
    </source>
</evidence>
<dbReference type="AlphaFoldDB" id="A0A8T0EUE7"/>
<evidence type="ECO:0000313" key="2">
    <source>
        <dbReference type="EMBL" id="KAF8781946.1"/>
    </source>
</evidence>
<reference evidence="2" key="2">
    <citation type="submission" date="2020-06" db="EMBL/GenBank/DDBJ databases">
        <authorList>
            <person name="Sheffer M."/>
        </authorList>
    </citation>
    <scope>NUCLEOTIDE SEQUENCE</scope>
</reference>
<comment type="caution">
    <text evidence="2">The sequence shown here is derived from an EMBL/GenBank/DDBJ whole genome shotgun (WGS) entry which is preliminary data.</text>
</comment>
<feature type="signal peptide" evidence="1">
    <location>
        <begin position="1"/>
        <end position="24"/>
    </location>
</feature>
<evidence type="ECO:0000313" key="3">
    <source>
        <dbReference type="Proteomes" id="UP000807504"/>
    </source>
</evidence>
<reference evidence="2" key="1">
    <citation type="journal article" date="2020" name="bioRxiv">
        <title>Chromosome-level reference genome of the European wasp spider Argiope bruennichi: a resource for studies on range expansion and evolutionary adaptation.</title>
        <authorList>
            <person name="Sheffer M.M."/>
            <person name="Hoppe A."/>
            <person name="Krehenwinkel H."/>
            <person name="Uhl G."/>
            <person name="Kuss A.W."/>
            <person name="Jensen L."/>
            <person name="Jensen C."/>
            <person name="Gillespie R.G."/>
            <person name="Hoff K.J."/>
            <person name="Prost S."/>
        </authorList>
    </citation>
    <scope>NUCLEOTIDE SEQUENCE</scope>
</reference>
<name>A0A8T0EUE7_ARGBR</name>
<proteinExistence type="predicted"/>
<dbReference type="EMBL" id="JABXBU010001863">
    <property type="protein sequence ID" value="KAF8781946.1"/>
    <property type="molecule type" value="Genomic_DNA"/>
</dbReference>
<keyword evidence="3" id="KW-1185">Reference proteome</keyword>
<feature type="chain" id="PRO_5035741001" evidence="1">
    <location>
        <begin position="25"/>
        <end position="209"/>
    </location>
</feature>
<organism evidence="2 3">
    <name type="scientific">Argiope bruennichi</name>
    <name type="common">Wasp spider</name>
    <name type="synonym">Aranea bruennichi</name>
    <dbReference type="NCBI Taxonomy" id="94029"/>
    <lineage>
        <taxon>Eukaryota</taxon>
        <taxon>Metazoa</taxon>
        <taxon>Ecdysozoa</taxon>
        <taxon>Arthropoda</taxon>
        <taxon>Chelicerata</taxon>
        <taxon>Arachnida</taxon>
        <taxon>Araneae</taxon>
        <taxon>Araneomorphae</taxon>
        <taxon>Entelegynae</taxon>
        <taxon>Araneoidea</taxon>
        <taxon>Araneidae</taxon>
        <taxon>Argiope</taxon>
    </lineage>
</organism>
<sequence length="209" mass="23813">MMNLAVADLRALILAAFLFPLSLSFVPRQDKYTTPAPTEESYTSENNKPTAIRHINYPIMYPFALFDAHVPMFRIPAYPPKKNLNFGIEPHLRVSGRKKRSMSLGRYFFVQRMMPPQVQDIKYNNQQKEVEPCNGTANENCTDEVGFALDKKQPSWQVDKRANIPAVPSSPINIKARRPYDVPQIGKSLACILAFLLKESDMNNNICHL</sequence>
<gene>
    <name evidence="2" type="ORF">HNY73_012288</name>
</gene>
<dbReference type="Proteomes" id="UP000807504">
    <property type="component" value="Unassembled WGS sequence"/>
</dbReference>
<accession>A0A8T0EUE7</accession>
<protein>
    <submittedName>
        <fullName evidence="2">Uncharacterized protein</fullName>
    </submittedName>
</protein>
<keyword evidence="1" id="KW-0732">Signal</keyword>